<feature type="compositionally biased region" description="Low complexity" evidence="1">
    <location>
        <begin position="66"/>
        <end position="76"/>
    </location>
</feature>
<organism evidence="3 4">
    <name type="scientific">Coccidioides posadasii RMSCC 3488</name>
    <dbReference type="NCBI Taxonomy" id="454284"/>
    <lineage>
        <taxon>Eukaryota</taxon>
        <taxon>Fungi</taxon>
        <taxon>Dikarya</taxon>
        <taxon>Ascomycota</taxon>
        <taxon>Pezizomycotina</taxon>
        <taxon>Eurotiomycetes</taxon>
        <taxon>Eurotiomycetidae</taxon>
        <taxon>Onygenales</taxon>
        <taxon>Onygenaceae</taxon>
        <taxon>Coccidioides</taxon>
    </lineage>
</organism>
<feature type="compositionally biased region" description="Acidic residues" evidence="1">
    <location>
        <begin position="252"/>
        <end position="270"/>
    </location>
</feature>
<evidence type="ECO:0000313" key="3">
    <source>
        <dbReference type="EMBL" id="KMM70648.1"/>
    </source>
</evidence>
<dbReference type="SMART" id="SM01406">
    <property type="entry name" value="PAPA-1"/>
    <property type="match status" value="1"/>
</dbReference>
<protein>
    <recommendedName>
        <fullName evidence="2">INO80 complex subunit B-like conserved region domain-containing protein</fullName>
    </recommendedName>
</protein>
<feature type="compositionally biased region" description="Basic and acidic residues" evidence="1">
    <location>
        <begin position="1"/>
        <end position="13"/>
    </location>
</feature>
<reference evidence="4" key="3">
    <citation type="journal article" date="2010" name="Genome Res.">
        <title>Population genomic sequencing of Coccidioides fungi reveals recent hybridization and transposon control.</title>
        <authorList>
            <person name="Neafsey D.E."/>
            <person name="Barker B.M."/>
            <person name="Sharpton T.J."/>
            <person name="Stajich J.E."/>
            <person name="Park D.J."/>
            <person name="Whiston E."/>
            <person name="Hung C.-Y."/>
            <person name="McMahan C."/>
            <person name="White J."/>
            <person name="Sykes S."/>
            <person name="Heiman D."/>
            <person name="Young S."/>
            <person name="Zeng Q."/>
            <person name="Abouelleil A."/>
            <person name="Aftuck L."/>
            <person name="Bessette D."/>
            <person name="Brown A."/>
            <person name="FitzGerald M."/>
            <person name="Lui A."/>
            <person name="Macdonald J.P."/>
            <person name="Priest M."/>
            <person name="Orbach M.J."/>
            <person name="Galgiani J.N."/>
            <person name="Kirkland T.N."/>
            <person name="Cole G.T."/>
            <person name="Birren B.W."/>
            <person name="Henn M.R."/>
            <person name="Taylor J.W."/>
            <person name="Rounsley S.D."/>
        </authorList>
    </citation>
    <scope>NUCLEOTIDE SEQUENCE [LARGE SCALE GENOMIC DNA]</scope>
    <source>
        <strain evidence="4">RMSCC 3488</strain>
    </source>
</reference>
<dbReference type="GO" id="GO:0006338">
    <property type="term" value="P:chromatin remodeling"/>
    <property type="evidence" value="ECO:0007669"/>
    <property type="project" value="InterPro"/>
</dbReference>
<feature type="region of interest" description="Disordered" evidence="1">
    <location>
        <begin position="1"/>
        <end position="347"/>
    </location>
</feature>
<proteinExistence type="predicted"/>
<dbReference type="InterPro" id="IPR006880">
    <property type="entry name" value="INO80B_C"/>
</dbReference>
<dbReference type="EMBL" id="DS268112">
    <property type="protein sequence ID" value="KMM70648.1"/>
    <property type="molecule type" value="Genomic_DNA"/>
</dbReference>
<dbReference type="VEuPathDB" id="FungiDB:CPAG_06959"/>
<evidence type="ECO:0000256" key="1">
    <source>
        <dbReference type="SAM" id="MobiDB-lite"/>
    </source>
</evidence>
<dbReference type="Pfam" id="PF04795">
    <property type="entry name" value="PAPA-1"/>
    <property type="match status" value="1"/>
</dbReference>
<evidence type="ECO:0000259" key="2">
    <source>
        <dbReference type="SMART" id="SM01406"/>
    </source>
</evidence>
<dbReference type="InterPro" id="IPR029523">
    <property type="entry name" value="INO80B/Ies2"/>
</dbReference>
<feature type="domain" description="INO80 complex subunit B-like conserved region" evidence="2">
    <location>
        <begin position="355"/>
        <end position="442"/>
    </location>
</feature>
<dbReference type="GO" id="GO:0031011">
    <property type="term" value="C:Ino80 complex"/>
    <property type="evidence" value="ECO:0007669"/>
    <property type="project" value="InterPro"/>
</dbReference>
<sequence length="470" mass="52365">MAERPVKRLRQQEDGTDVPPYHHISTPNDAGESSDDWQPQTPSNSRNAPSAGSMSRPQKATGGIQSSPSVTVSRSPSSPPEETKRSIRLTVKMPASKLREVTSSADARPHNIFTEPVVITGPRSSRSKKKIVEVDSDEEDDDLESAIEAEEEEEDDDDDGDDAANDVDEDEEDEEDEEDDEEEEDDDDDADAEADEDIDAEGDPDPDVDAEGDIDMDDVPPVSHHHRSRPTVTVTPVAAAKVRNVEARNVDLEEEDDDDDEELSELGSEPEAEKGEDTILQEEGEDEEEVEEEEDEEMEEEDEEDEIAIPMEASRASSPGYTSRMTKRQRERLQYGDFLQLPMEPQVKKHLTAEEHAMRRAEMARRRKNLSEKRNEEEKMDTINKLLKKQAPKRRGKISAAETAGEASPRVQEAEEGSQPEPTMVRYVMNRDGCRLGVPNEWLGTPAGLVFGSRTAVPSGQGHGRLVEEL</sequence>
<dbReference type="OrthoDB" id="2021186at2759"/>
<feature type="compositionally biased region" description="Basic and acidic residues" evidence="1">
    <location>
        <begin position="361"/>
        <end position="382"/>
    </location>
</feature>
<feature type="compositionally biased region" description="Polar residues" evidence="1">
    <location>
        <begin position="36"/>
        <end position="58"/>
    </location>
</feature>
<reference evidence="3 4" key="1">
    <citation type="submission" date="2007-06" db="EMBL/GenBank/DDBJ databases">
        <title>The Genome Sequence of Coccidioides posadasii RMSCC_3488.</title>
        <authorList>
            <consortium name="Coccidioides Genome Resources Consortium"/>
            <consortium name="The Broad Institute Genome Sequencing Platform"/>
            <person name="Henn M.R."/>
            <person name="Sykes S."/>
            <person name="Young S."/>
            <person name="Jaffe D."/>
            <person name="Berlin A."/>
            <person name="Alvarez P."/>
            <person name="Butler J."/>
            <person name="Gnerre S."/>
            <person name="Grabherr M."/>
            <person name="Mauceli E."/>
            <person name="Brockman W."/>
            <person name="Kodira C."/>
            <person name="Alvarado L."/>
            <person name="Zeng Q."/>
            <person name="Crawford M."/>
            <person name="Antoine C."/>
            <person name="Devon K."/>
            <person name="Galgiani J."/>
            <person name="Orsborn K."/>
            <person name="Lewis M.L."/>
            <person name="Nusbaum C."/>
            <person name="Galagan J."/>
            <person name="Birren B."/>
        </authorList>
    </citation>
    <scope>NUCLEOTIDE SEQUENCE [LARGE SCALE GENOMIC DNA]</scope>
    <source>
        <strain evidence="3 4">RMSCC 3488</strain>
    </source>
</reference>
<dbReference type="Proteomes" id="UP000054567">
    <property type="component" value="Unassembled WGS sequence"/>
</dbReference>
<accession>A0A0J6FK07</accession>
<feature type="compositionally biased region" description="Acidic residues" evidence="1">
    <location>
        <begin position="279"/>
        <end position="307"/>
    </location>
</feature>
<gene>
    <name evidence="3" type="ORF">CPAG_06959</name>
</gene>
<feature type="compositionally biased region" description="Acidic residues" evidence="1">
    <location>
        <begin position="134"/>
        <end position="218"/>
    </location>
</feature>
<dbReference type="PANTHER" id="PTHR21561">
    <property type="entry name" value="INO80 COMPLEX SUBUNIT B"/>
    <property type="match status" value="1"/>
</dbReference>
<dbReference type="AlphaFoldDB" id="A0A0J6FK07"/>
<feature type="compositionally biased region" description="Basic residues" evidence="1">
    <location>
        <begin position="386"/>
        <end position="397"/>
    </location>
</feature>
<evidence type="ECO:0000313" key="4">
    <source>
        <dbReference type="Proteomes" id="UP000054567"/>
    </source>
</evidence>
<feature type="compositionally biased region" description="Low complexity" evidence="1">
    <location>
        <begin position="230"/>
        <end position="240"/>
    </location>
</feature>
<feature type="compositionally biased region" description="Polar residues" evidence="1">
    <location>
        <begin position="315"/>
        <end position="324"/>
    </location>
</feature>
<dbReference type="PANTHER" id="PTHR21561:SF12">
    <property type="entry name" value="INO80 COMPLEX SUBUNIT B"/>
    <property type="match status" value="1"/>
</dbReference>
<reference evidence="4" key="2">
    <citation type="journal article" date="2009" name="Genome Res.">
        <title>Comparative genomic analyses of the human fungal pathogens Coccidioides and their relatives.</title>
        <authorList>
            <person name="Sharpton T.J."/>
            <person name="Stajich J.E."/>
            <person name="Rounsley S.D."/>
            <person name="Gardner M.J."/>
            <person name="Wortman J.R."/>
            <person name="Jordar V.S."/>
            <person name="Maiti R."/>
            <person name="Kodira C.D."/>
            <person name="Neafsey D.E."/>
            <person name="Zeng Q."/>
            <person name="Hung C.-Y."/>
            <person name="McMahan C."/>
            <person name="Muszewska A."/>
            <person name="Grynberg M."/>
            <person name="Mandel M.A."/>
            <person name="Kellner E.M."/>
            <person name="Barker B.M."/>
            <person name="Galgiani J.N."/>
            <person name="Orbach M.J."/>
            <person name="Kirkland T.N."/>
            <person name="Cole G.T."/>
            <person name="Henn M.R."/>
            <person name="Birren B.W."/>
            <person name="Taylor J.W."/>
        </authorList>
    </citation>
    <scope>NUCLEOTIDE SEQUENCE [LARGE SCALE GENOMIC DNA]</scope>
    <source>
        <strain evidence="4">RMSCC 3488</strain>
    </source>
</reference>
<name>A0A0J6FK07_COCPO</name>
<feature type="region of interest" description="Disordered" evidence="1">
    <location>
        <begin position="361"/>
        <end position="423"/>
    </location>
</feature>